<dbReference type="AlphaFoldDB" id="A0A2N3WYD1"/>
<dbReference type="Proteomes" id="UP000233766">
    <property type="component" value="Unassembled WGS sequence"/>
</dbReference>
<dbReference type="RefSeq" id="WP_101463274.1">
    <property type="nucleotide sequence ID" value="NZ_PJMW01000001.1"/>
</dbReference>
<accession>A0A2N3WYD1</accession>
<sequence length="209" mass="21867">MSGIVLRPAAPATPADLLEARERYTLLRAELDRVRAVATAWRNGLGGLLVAIVGFSVIKGRSDIGQLDHEWAKAAGGLLLAALLCGTCSALLFVRAASGATRPTPMSLARTPMVADREEARKSRTAITRGITTAIACGAFLINAVAVTWYGPPNKQPGLELTTSGGTTFCGNPKKVDRGEITLTTNAGEVTLNLADTLTLRAVADCAPR</sequence>
<evidence type="ECO:0000313" key="3">
    <source>
        <dbReference type="Proteomes" id="UP000233766"/>
    </source>
</evidence>
<keyword evidence="1" id="KW-0812">Transmembrane</keyword>
<feature type="transmembrane region" description="Helical" evidence="1">
    <location>
        <begin position="40"/>
        <end position="58"/>
    </location>
</feature>
<keyword evidence="3" id="KW-1185">Reference proteome</keyword>
<gene>
    <name evidence="2" type="ORF">ATK86_0913</name>
</gene>
<dbReference type="EMBL" id="PJMW01000001">
    <property type="protein sequence ID" value="PKV98883.1"/>
    <property type="molecule type" value="Genomic_DNA"/>
</dbReference>
<feature type="transmembrane region" description="Helical" evidence="1">
    <location>
        <begin position="78"/>
        <end position="97"/>
    </location>
</feature>
<organism evidence="2 3">
    <name type="scientific">Nocardia fluminea</name>
    <dbReference type="NCBI Taxonomy" id="134984"/>
    <lineage>
        <taxon>Bacteria</taxon>
        <taxon>Bacillati</taxon>
        <taxon>Actinomycetota</taxon>
        <taxon>Actinomycetes</taxon>
        <taxon>Mycobacteriales</taxon>
        <taxon>Nocardiaceae</taxon>
        <taxon>Nocardia</taxon>
    </lineage>
</organism>
<evidence type="ECO:0000256" key="1">
    <source>
        <dbReference type="SAM" id="Phobius"/>
    </source>
</evidence>
<reference evidence="2 3" key="1">
    <citation type="submission" date="2017-12" db="EMBL/GenBank/DDBJ databases">
        <title>Sequencing the genomes of 1000 Actinobacteria strains.</title>
        <authorList>
            <person name="Klenk H.-P."/>
        </authorList>
    </citation>
    <scope>NUCLEOTIDE SEQUENCE [LARGE SCALE GENOMIC DNA]</scope>
    <source>
        <strain evidence="2 3">DSM 44489</strain>
    </source>
</reference>
<proteinExistence type="predicted"/>
<comment type="caution">
    <text evidence="2">The sequence shown here is derived from an EMBL/GenBank/DDBJ whole genome shotgun (WGS) entry which is preliminary data.</text>
</comment>
<protein>
    <submittedName>
        <fullName evidence="2">Uncharacterized protein</fullName>
    </submittedName>
</protein>
<evidence type="ECO:0000313" key="2">
    <source>
        <dbReference type="EMBL" id="PKV98883.1"/>
    </source>
</evidence>
<feature type="transmembrane region" description="Helical" evidence="1">
    <location>
        <begin position="131"/>
        <end position="151"/>
    </location>
</feature>
<dbReference type="OrthoDB" id="5191572at2"/>
<keyword evidence="1" id="KW-0472">Membrane</keyword>
<keyword evidence="1" id="KW-1133">Transmembrane helix</keyword>
<name>A0A2N3WYD1_9NOCA</name>